<dbReference type="Pfam" id="PF01261">
    <property type="entry name" value="AP_endonuc_2"/>
    <property type="match status" value="1"/>
</dbReference>
<dbReference type="InterPro" id="IPR036237">
    <property type="entry name" value="Xyl_isomerase-like_sf"/>
</dbReference>
<sequence length="307" mass="34250">MSITVTTAPCCWGVDDVRNPNLPPWELVFDEVKAAGYGGMELGPYGYVPLDIDLVSEALTRRGLYIVAGTIFNDLVAPDNRQNLLRQTDEICALITRLPKPPKAAGQRFPAPYLTVMDWGHDERDYAAGHSDRAPRLDDRAWAGMMDNIRAISDLAREKYGVRATIHPHAGGYIEFEDEIARLADDIPQEVAGLCLDTGHTWYAGMDPVETLRKYANRLDYIHFKDIDKAVFERIMGEHIRFFEACGQGVMCPIGNGCIDYSAIRTLLDELGYEGFITVEQERDPRNAGGSLADVKLSRDYLKSAGF</sequence>
<accession>A0ABY1YBA7</accession>
<dbReference type="GO" id="GO:0004519">
    <property type="term" value="F:endonuclease activity"/>
    <property type="evidence" value="ECO:0007669"/>
    <property type="project" value="UniProtKB-KW"/>
</dbReference>
<proteinExistence type="predicted"/>
<dbReference type="Gene3D" id="3.20.20.150">
    <property type="entry name" value="Divalent-metal-dependent TIM barrel enzymes"/>
    <property type="match status" value="1"/>
</dbReference>
<evidence type="ECO:0000259" key="1">
    <source>
        <dbReference type="Pfam" id="PF01261"/>
    </source>
</evidence>
<dbReference type="PANTHER" id="PTHR12110:SF41">
    <property type="entry name" value="INOSOSE DEHYDRATASE"/>
    <property type="match status" value="1"/>
</dbReference>
<keyword evidence="2" id="KW-0540">Nuclease</keyword>
<dbReference type="EMBL" id="SISF01000027">
    <property type="protein sequence ID" value="TBN14074.1"/>
    <property type="molecule type" value="Genomic_DNA"/>
</dbReference>
<comment type="caution">
    <text evidence="2">The sequence shown here is derived from an EMBL/GenBank/DDBJ whole genome shotgun (WGS) entry which is preliminary data.</text>
</comment>
<dbReference type="RefSeq" id="WP_130977652.1">
    <property type="nucleotide sequence ID" value="NZ_SISF01000027.1"/>
</dbReference>
<dbReference type="Proteomes" id="UP000294239">
    <property type="component" value="Unassembled WGS sequence"/>
</dbReference>
<evidence type="ECO:0000313" key="2">
    <source>
        <dbReference type="EMBL" id="TBN14074.1"/>
    </source>
</evidence>
<keyword evidence="3" id="KW-1185">Reference proteome</keyword>
<dbReference type="InterPro" id="IPR013022">
    <property type="entry name" value="Xyl_isomerase-like_TIM-brl"/>
</dbReference>
<feature type="domain" description="Xylose isomerase-like TIM barrel" evidence="1">
    <location>
        <begin position="29"/>
        <end position="290"/>
    </location>
</feature>
<evidence type="ECO:0000313" key="3">
    <source>
        <dbReference type="Proteomes" id="UP000294239"/>
    </source>
</evidence>
<gene>
    <name evidence="2" type="ORF">EYC79_08295</name>
</gene>
<keyword evidence="2" id="KW-0255">Endonuclease</keyword>
<protein>
    <submittedName>
        <fullName evidence="2">AP endonuclease</fullName>
    </submittedName>
</protein>
<reference evidence="2 3" key="1">
    <citation type="submission" date="2019-02" db="EMBL/GenBank/DDBJ databases">
        <title>Current taxonomic status of genus Agrobacterium and description of Agrobacterium cavarae sp. nov. isolated from maize roots.</title>
        <authorList>
            <person name="Flores-Felix J.D."/>
            <person name="Menendez E."/>
            <person name="Ramirez-Bahena M.H."/>
            <person name="Garcia-Fraile P."/>
            <person name="Velazquez E."/>
        </authorList>
    </citation>
    <scope>NUCLEOTIDE SEQUENCE [LARGE SCALE GENOMIC DNA]</scope>
    <source>
        <strain evidence="2 3">RZME10</strain>
    </source>
</reference>
<keyword evidence="2" id="KW-0378">Hydrolase</keyword>
<dbReference type="InterPro" id="IPR050312">
    <property type="entry name" value="IolE/XylAMocC-like"/>
</dbReference>
<dbReference type="GeneID" id="301041181"/>
<name>A0ABY1YBA7_9HYPH</name>
<dbReference type="PANTHER" id="PTHR12110">
    <property type="entry name" value="HYDROXYPYRUVATE ISOMERASE"/>
    <property type="match status" value="1"/>
</dbReference>
<dbReference type="SUPFAM" id="SSF51658">
    <property type="entry name" value="Xylose isomerase-like"/>
    <property type="match status" value="1"/>
</dbReference>
<organism evidence="2 3">
    <name type="scientific">Agrobacterium cavarae</name>
    <dbReference type="NCBI Taxonomy" id="2528239"/>
    <lineage>
        <taxon>Bacteria</taxon>
        <taxon>Pseudomonadati</taxon>
        <taxon>Pseudomonadota</taxon>
        <taxon>Alphaproteobacteria</taxon>
        <taxon>Hyphomicrobiales</taxon>
        <taxon>Rhizobiaceae</taxon>
        <taxon>Rhizobium/Agrobacterium group</taxon>
        <taxon>Agrobacterium</taxon>
    </lineage>
</organism>